<dbReference type="Gene3D" id="2.20.25.240">
    <property type="match status" value="1"/>
</dbReference>
<sequence length="470" mass="53504">MMSGSTTLSSRNREKFVHEGYMYTFDRLSQHLTTKFWRCDKRHTYKCKARLHTRADTGEVIRLVNEHNHDSDPAYVGVMAARNAALQRAEATLDTPAAIISEVVDSVPVAVRAQMPSNYALRQAIRRRRRAVEAAPPPPISVASTVIPEAYQTYGDQERFLLYDSGLGDEERILVFGRQSAGDWSSRMKNILADGTFRIAPPRFVQAYVIMAERGGFVLPVLYALLPNKQELTYRRMFEGIKATWPQFDPETITLDFEEAAMNAVRATFPAVQVYGCFFHFVRSVKRQIAQQGLLSTYNANADFSVAARMIASLAFVPTEHLEEGVKELSRVLPRELIPVLAWFESTYIGPPNSFGSRGVPMFPPNVWSVYQRTLMGRDRTNNFVEVIHRRVGHFFGSGRPTIWRFIDGIRKMQVGTDLEYERYVAGEQPPRRRARYVQDGARLCGLVETYGSRTMVEHLRAVAHNFLLH</sequence>
<dbReference type="EMBL" id="KL363196">
    <property type="protein sequence ID" value="KFD56052.1"/>
    <property type="molecule type" value="Genomic_DNA"/>
</dbReference>
<name>A0A085MFQ6_9BILA</name>
<dbReference type="PANTHER" id="PTHR47160">
    <property type="entry name" value="PUTATIVE-RELATED"/>
    <property type="match status" value="1"/>
</dbReference>
<evidence type="ECO:0000313" key="6">
    <source>
        <dbReference type="EMBL" id="KFD56052.1"/>
    </source>
</evidence>
<keyword evidence="7" id="KW-1185">Reference proteome</keyword>
<protein>
    <recommendedName>
        <fullName evidence="8">FLYWCH-type domain-containing protein</fullName>
    </recommendedName>
</protein>
<dbReference type="Proteomes" id="UP000030764">
    <property type="component" value="Unassembled WGS sequence"/>
</dbReference>
<dbReference type="Pfam" id="PF10551">
    <property type="entry name" value="MULE"/>
    <property type="match status" value="1"/>
</dbReference>
<dbReference type="PANTHER" id="PTHR47160:SF10">
    <property type="entry name" value="MULE TRANSPOSASE DOMAIN-CONTAINING PROTEIN"/>
    <property type="match status" value="1"/>
</dbReference>
<dbReference type="InterPro" id="IPR018289">
    <property type="entry name" value="MULE_transposase_dom"/>
</dbReference>
<dbReference type="GO" id="GO:0008270">
    <property type="term" value="F:zinc ion binding"/>
    <property type="evidence" value="ECO:0007669"/>
    <property type="project" value="UniProtKB-KW"/>
</dbReference>
<evidence type="ECO:0000256" key="3">
    <source>
        <dbReference type="ARBA" id="ARBA00022833"/>
    </source>
</evidence>
<accession>A0A085MFQ6</accession>
<keyword evidence="3" id="KW-0862">Zinc</keyword>
<proteinExistence type="predicted"/>
<evidence type="ECO:0000259" key="5">
    <source>
        <dbReference type="Pfam" id="PF10551"/>
    </source>
</evidence>
<feature type="domain" description="MULE transposase" evidence="5">
    <location>
        <begin position="192"/>
        <end position="282"/>
    </location>
</feature>
<organism evidence="6 7">
    <name type="scientific">Trichuris suis</name>
    <name type="common">pig whipworm</name>
    <dbReference type="NCBI Taxonomy" id="68888"/>
    <lineage>
        <taxon>Eukaryota</taxon>
        <taxon>Metazoa</taxon>
        <taxon>Ecdysozoa</taxon>
        <taxon>Nematoda</taxon>
        <taxon>Enoplea</taxon>
        <taxon>Dorylaimia</taxon>
        <taxon>Trichinellida</taxon>
        <taxon>Trichuridae</taxon>
        <taxon>Trichuris</taxon>
    </lineage>
</organism>
<evidence type="ECO:0000256" key="2">
    <source>
        <dbReference type="ARBA" id="ARBA00022771"/>
    </source>
</evidence>
<reference evidence="6 7" key="1">
    <citation type="journal article" date="2014" name="Nat. Genet.">
        <title>Genome and transcriptome of the porcine whipworm Trichuris suis.</title>
        <authorList>
            <person name="Jex A.R."/>
            <person name="Nejsum P."/>
            <person name="Schwarz E.M."/>
            <person name="Hu L."/>
            <person name="Young N.D."/>
            <person name="Hall R.S."/>
            <person name="Korhonen P.K."/>
            <person name="Liao S."/>
            <person name="Thamsborg S."/>
            <person name="Xia J."/>
            <person name="Xu P."/>
            <person name="Wang S."/>
            <person name="Scheerlinck J.P."/>
            <person name="Hofmann A."/>
            <person name="Sternberg P.W."/>
            <person name="Wang J."/>
            <person name="Gasser R.B."/>
        </authorList>
    </citation>
    <scope>NUCLEOTIDE SEQUENCE [LARGE SCALE GENOMIC DNA]</scope>
    <source>
        <strain evidence="6">DCEP-RM93M</strain>
    </source>
</reference>
<gene>
    <name evidence="6" type="ORF">M513_03176</name>
</gene>
<keyword evidence="2" id="KW-0863">Zinc-finger</keyword>
<dbReference type="InterPro" id="IPR007588">
    <property type="entry name" value="Znf_FLYWCH"/>
</dbReference>
<dbReference type="Pfam" id="PF04500">
    <property type="entry name" value="FLYWCH"/>
    <property type="match status" value="1"/>
</dbReference>
<dbReference type="AlphaFoldDB" id="A0A085MFQ6"/>
<evidence type="ECO:0000259" key="4">
    <source>
        <dbReference type="Pfam" id="PF04500"/>
    </source>
</evidence>
<evidence type="ECO:0008006" key="8">
    <source>
        <dbReference type="Google" id="ProtNLM"/>
    </source>
</evidence>
<evidence type="ECO:0000256" key="1">
    <source>
        <dbReference type="ARBA" id="ARBA00022723"/>
    </source>
</evidence>
<evidence type="ECO:0000313" key="7">
    <source>
        <dbReference type="Proteomes" id="UP000030764"/>
    </source>
</evidence>
<feature type="domain" description="FLYWCH-type" evidence="4">
    <location>
        <begin position="9"/>
        <end position="69"/>
    </location>
</feature>
<keyword evidence="1" id="KW-0479">Metal-binding</keyword>